<feature type="region of interest" description="Disordered" evidence="1">
    <location>
        <begin position="435"/>
        <end position="454"/>
    </location>
</feature>
<proteinExistence type="predicted"/>
<organism evidence="3 4">
    <name type="scientific">Natrialba swarupiae</name>
    <dbReference type="NCBI Taxonomy" id="2448032"/>
    <lineage>
        <taxon>Archaea</taxon>
        <taxon>Methanobacteriati</taxon>
        <taxon>Methanobacteriota</taxon>
        <taxon>Stenosarchaea group</taxon>
        <taxon>Halobacteria</taxon>
        <taxon>Halobacteriales</taxon>
        <taxon>Natrialbaceae</taxon>
        <taxon>Natrialba</taxon>
    </lineage>
</organism>
<evidence type="ECO:0000313" key="4">
    <source>
        <dbReference type="Proteomes" id="UP000324104"/>
    </source>
</evidence>
<comment type="caution">
    <text evidence="3">The sequence shown here is derived from an EMBL/GenBank/DDBJ whole genome shotgun (WGS) entry which is preliminary data.</text>
</comment>
<dbReference type="Gene3D" id="2.160.20.110">
    <property type="match status" value="1"/>
</dbReference>
<keyword evidence="4" id="KW-1185">Reference proteome</keyword>
<feature type="domain" description="GLUG" evidence="2">
    <location>
        <begin position="247"/>
        <end position="272"/>
    </location>
</feature>
<dbReference type="EMBL" id="VTAW01000025">
    <property type="protein sequence ID" value="TYT60971.1"/>
    <property type="molecule type" value="Genomic_DNA"/>
</dbReference>
<dbReference type="Proteomes" id="UP000324104">
    <property type="component" value="Unassembled WGS sequence"/>
</dbReference>
<dbReference type="Pfam" id="PF07581">
    <property type="entry name" value="Glug"/>
    <property type="match status" value="1"/>
</dbReference>
<dbReference type="InterPro" id="IPR049886">
    <property type="entry name" value="CFI_box_CTERM_dom"/>
</dbReference>
<evidence type="ECO:0000313" key="3">
    <source>
        <dbReference type="EMBL" id="TYT60971.1"/>
    </source>
</evidence>
<reference evidence="3 4" key="1">
    <citation type="submission" date="2019-08" db="EMBL/GenBank/DDBJ databases">
        <title>Archaea genome.</title>
        <authorList>
            <person name="Kajale S."/>
            <person name="Shouche Y."/>
            <person name="Deshpande N."/>
            <person name="Sharma A."/>
        </authorList>
    </citation>
    <scope>NUCLEOTIDE SEQUENCE [LARGE SCALE GENOMIC DNA]</scope>
    <source>
        <strain evidence="3 4">ESP3B_9</strain>
    </source>
</reference>
<dbReference type="AlphaFoldDB" id="A0A5D5APG7"/>
<dbReference type="NCBIfam" id="NF041770">
    <property type="entry name" value="CFI_box_CTERM"/>
    <property type="match status" value="1"/>
</dbReference>
<accession>A0A5D5APG7</accession>
<dbReference type="RefSeq" id="WP_149082481.1">
    <property type="nucleotide sequence ID" value="NZ_VTAW01000025.1"/>
</dbReference>
<evidence type="ECO:0000256" key="1">
    <source>
        <dbReference type="SAM" id="MobiDB-lite"/>
    </source>
</evidence>
<sequence length="681" mass="70737">MITEDINNTVRKLFSMTERILPEIDRRDALKIAGAGAVGFTSFGTPTAAQEQSVPDSAQYDELLEDMGGEGTVDNPYIVTNIVELQAANGDLTASYALGDDIDASETASWNETSEIATDDLGPATDESYELSLSPIVADSENVFVDGDAVSESAYSIDYETGELTFESPPGDHGETLSAAYELSEAVTLGFTPIGLGSGFAGEIDAAGHFIHGLEIYRPHQTGVGLVGTLDGGELTGISVSQATVTGSSQTGGLVGINQGTITDSSVTGIITGRNDVGGVVGLNLGDSVVKTSAATGSIAGDSFLGGLLGKNRGSIVESTATADVSGTGGVIGGLVGFNSGGTIQQSYATGTASAGGDFVGGLVGDNFEGTLEYVYATGDVIGRDYVGGLVGLHANGELSESFAAGTVTGDESPGGVVALNMDSDVERSYWDIPSTEQTESNGGEGLGSIEEAPPAAPMVGTTAETAMDEFDFDGTWQTSSDGYPDLRDGQEPAAADTVLVTIQHPVADAEVDESDPLQVLVDVINVGTEETTQEIELSQPVTDTATVELAPGERDRLEFHVPENVLAGTVTVAAESESDADSISVTATDPCFIATAAYNTPHAEEIDVLREFRDSVLDRHSVGRLFIDLYYRCSPPIADWLRQSPRRRYLVREIVVGPLVAAVERFGQTGLSPNDNRGSN</sequence>
<name>A0A5D5APG7_9EURY</name>
<dbReference type="InterPro" id="IPR011493">
    <property type="entry name" value="GLUG"/>
</dbReference>
<evidence type="ECO:0000259" key="2">
    <source>
        <dbReference type="Pfam" id="PF07581"/>
    </source>
</evidence>
<gene>
    <name evidence="3" type="ORF">FYC77_15875</name>
</gene>
<protein>
    <recommendedName>
        <fullName evidence="2">GLUG domain-containing protein</fullName>
    </recommendedName>
</protein>